<keyword evidence="1" id="KW-0732">Signal</keyword>
<feature type="signal peptide" evidence="1">
    <location>
        <begin position="1"/>
        <end position="21"/>
    </location>
</feature>
<accession>A0ABS9ETS3</accession>
<evidence type="ECO:0000313" key="3">
    <source>
        <dbReference type="Proteomes" id="UP001200430"/>
    </source>
</evidence>
<comment type="caution">
    <text evidence="2">The sequence shown here is derived from an EMBL/GenBank/DDBJ whole genome shotgun (WGS) entry which is preliminary data.</text>
</comment>
<dbReference type="EMBL" id="JAKGUD010000012">
    <property type="protein sequence ID" value="MCF4143240.1"/>
    <property type="molecule type" value="Genomic_DNA"/>
</dbReference>
<gene>
    <name evidence="2" type="ORF">L2W38_10495</name>
</gene>
<sequence length="139" mass="15317">MRRVPFLAVFFVLAVGSVCPASPSIPELWMAHGMVQGIQTFRYGEVDWESELAYVAGESSLPERGTPSEVLRCRRAARVSLFLNCYLLSHELTGKEPSDNSEIDGGLFEDVTVLGGERDGRYVVGAWIPLGRIVALSER</sequence>
<feature type="chain" id="PRO_5045286595" description="DUF2147 domain-containing protein" evidence="1">
    <location>
        <begin position="22"/>
        <end position="139"/>
    </location>
</feature>
<name>A0ABS9ETS3_9BACT</name>
<evidence type="ECO:0000313" key="2">
    <source>
        <dbReference type="EMBL" id="MCF4143240.1"/>
    </source>
</evidence>
<proteinExistence type="predicted"/>
<keyword evidence="3" id="KW-1185">Reference proteome</keyword>
<evidence type="ECO:0000256" key="1">
    <source>
        <dbReference type="SAM" id="SignalP"/>
    </source>
</evidence>
<dbReference type="RefSeq" id="WP_236099942.1">
    <property type="nucleotide sequence ID" value="NZ_JAKGUD010000012.1"/>
</dbReference>
<evidence type="ECO:0008006" key="4">
    <source>
        <dbReference type="Google" id="ProtNLM"/>
    </source>
</evidence>
<dbReference type="Proteomes" id="UP001200430">
    <property type="component" value="Unassembled WGS sequence"/>
</dbReference>
<protein>
    <recommendedName>
        <fullName evidence="4">DUF2147 domain-containing protein</fullName>
    </recommendedName>
</protein>
<organism evidence="2 3">
    <name type="scientific">Dethiosulfovibrio marinus</name>
    <dbReference type="NCBI Taxonomy" id="133532"/>
    <lineage>
        <taxon>Bacteria</taxon>
        <taxon>Thermotogati</taxon>
        <taxon>Synergistota</taxon>
        <taxon>Synergistia</taxon>
        <taxon>Synergistales</taxon>
        <taxon>Dethiosulfovibrionaceae</taxon>
        <taxon>Dethiosulfovibrio</taxon>
    </lineage>
</organism>
<reference evidence="2 3" key="1">
    <citation type="submission" date="2022-01" db="EMBL/GenBank/DDBJ databases">
        <title>Dethiosulfovibrio faecalis sp. nov., a novel proteolytic, non-sulfur-reducing bacterium isolated from a marine aquaculture solid waste bioreactor.</title>
        <authorList>
            <person name="Grabowski S."/>
            <person name="Apolinario E."/>
            <person name="Schneider N."/>
            <person name="Marshall C.W."/>
            <person name="Sowers K.R."/>
        </authorList>
    </citation>
    <scope>NUCLEOTIDE SEQUENCE [LARGE SCALE GENOMIC DNA]</scope>
    <source>
        <strain evidence="2 3">DSM 12537</strain>
    </source>
</reference>